<reference evidence="2 3" key="1">
    <citation type="submission" date="2019-01" db="EMBL/GenBank/DDBJ databases">
        <title>Novel species of Nocardioides.</title>
        <authorList>
            <person name="Liu Q."/>
            <person name="Xin Y.-H."/>
        </authorList>
    </citation>
    <scope>NUCLEOTIDE SEQUENCE [LARGE SCALE GENOMIC DNA]</scope>
    <source>
        <strain evidence="2 3">CGMCC 4.6875</strain>
    </source>
</reference>
<dbReference type="InterPro" id="IPR029058">
    <property type="entry name" value="AB_hydrolase_fold"/>
</dbReference>
<evidence type="ECO:0000313" key="3">
    <source>
        <dbReference type="Proteomes" id="UP000293291"/>
    </source>
</evidence>
<gene>
    <name evidence="2" type="ORF">EUA07_14875</name>
</gene>
<comment type="caution">
    <text evidence="2">The sequence shown here is derived from an EMBL/GenBank/DDBJ whole genome shotgun (WGS) entry which is preliminary data.</text>
</comment>
<keyword evidence="2" id="KW-0378">Hydrolase</keyword>
<dbReference type="SUPFAM" id="SSF53474">
    <property type="entry name" value="alpha/beta-Hydrolases"/>
    <property type="match status" value="1"/>
</dbReference>
<dbReference type="Proteomes" id="UP000293291">
    <property type="component" value="Unassembled WGS sequence"/>
</dbReference>
<sequence>MHWRADDGRDLHGWLGGDPDGPLVAVLHGCPDTRHVAMTGDGAAREVGVRLLCVNRPGYGDSTVHASSHGSVADDLAAVATVLGHERFAVLGMSVGGAYAVACAARHPDRVAALGLVATQPPGARTEEVDLLAAELSAEFLAWRAGVDPFDPDDERLARRWLTMLPEEDAALVAARGAQAVAASVREALACPDGYLRDAALQHRPWQHGPAEVACPVRAWFGEDDDRSPADRVSGLVAGFADLEVTVRPRSTHLATLVAHWPDVLATLRDPVSGPGG</sequence>
<proteinExistence type="predicted"/>
<dbReference type="InterPro" id="IPR000073">
    <property type="entry name" value="AB_hydrolase_1"/>
</dbReference>
<dbReference type="RefSeq" id="WP_129455957.1">
    <property type="nucleotide sequence ID" value="NZ_JACXYX010000001.1"/>
</dbReference>
<evidence type="ECO:0000313" key="2">
    <source>
        <dbReference type="EMBL" id="RYC00061.1"/>
    </source>
</evidence>
<dbReference type="Gene3D" id="3.40.50.1820">
    <property type="entry name" value="alpha/beta hydrolase"/>
    <property type="match status" value="1"/>
</dbReference>
<dbReference type="PRINTS" id="PR00111">
    <property type="entry name" value="ABHYDROLASE"/>
</dbReference>
<dbReference type="InterPro" id="IPR050471">
    <property type="entry name" value="AB_hydrolase"/>
</dbReference>
<protein>
    <submittedName>
        <fullName evidence="2">Alpha/beta hydrolase</fullName>
    </submittedName>
</protein>
<dbReference type="PANTHER" id="PTHR43433">
    <property type="entry name" value="HYDROLASE, ALPHA/BETA FOLD FAMILY PROTEIN"/>
    <property type="match status" value="1"/>
</dbReference>
<accession>A0A4Q2SCK0</accession>
<dbReference type="GO" id="GO:0016787">
    <property type="term" value="F:hydrolase activity"/>
    <property type="evidence" value="ECO:0007669"/>
    <property type="project" value="UniProtKB-KW"/>
</dbReference>
<dbReference type="OrthoDB" id="9800988at2"/>
<feature type="domain" description="AB hydrolase-1" evidence="1">
    <location>
        <begin position="22"/>
        <end position="136"/>
    </location>
</feature>
<dbReference type="AlphaFoldDB" id="A0A4Q2SCK0"/>
<keyword evidence="3" id="KW-1185">Reference proteome</keyword>
<dbReference type="PANTHER" id="PTHR43433:SF5">
    <property type="entry name" value="AB HYDROLASE-1 DOMAIN-CONTAINING PROTEIN"/>
    <property type="match status" value="1"/>
</dbReference>
<dbReference type="Pfam" id="PF00561">
    <property type="entry name" value="Abhydrolase_1"/>
    <property type="match status" value="1"/>
</dbReference>
<organism evidence="2 3">
    <name type="scientific">Nocardioides ganghwensis</name>
    <dbReference type="NCBI Taxonomy" id="252230"/>
    <lineage>
        <taxon>Bacteria</taxon>
        <taxon>Bacillati</taxon>
        <taxon>Actinomycetota</taxon>
        <taxon>Actinomycetes</taxon>
        <taxon>Propionibacteriales</taxon>
        <taxon>Nocardioidaceae</taxon>
        <taxon>Nocardioides</taxon>
    </lineage>
</organism>
<name>A0A4Q2SCK0_9ACTN</name>
<evidence type="ECO:0000259" key="1">
    <source>
        <dbReference type="Pfam" id="PF00561"/>
    </source>
</evidence>
<dbReference type="EMBL" id="SDWU01000016">
    <property type="protein sequence ID" value="RYC00061.1"/>
    <property type="molecule type" value="Genomic_DNA"/>
</dbReference>